<dbReference type="InterPro" id="IPR003812">
    <property type="entry name" value="Fido"/>
</dbReference>
<evidence type="ECO:0000259" key="4">
    <source>
        <dbReference type="PROSITE" id="PS51459"/>
    </source>
</evidence>
<evidence type="ECO:0000256" key="2">
    <source>
        <dbReference type="PIRSR" id="PIRSR640198-2"/>
    </source>
</evidence>
<evidence type="ECO:0000256" key="3">
    <source>
        <dbReference type="SAM" id="Phobius"/>
    </source>
</evidence>
<reference evidence="5 6" key="1">
    <citation type="submission" date="2016-10" db="EMBL/GenBank/DDBJ databases">
        <authorList>
            <person name="de Groot N.N."/>
        </authorList>
    </citation>
    <scope>NUCLEOTIDE SEQUENCE [LARGE SCALE GENOMIC DNA]</scope>
    <source>
        <strain evidence="6">DSM 938 / 37b4</strain>
    </source>
</reference>
<feature type="domain" description="Fido" evidence="4">
    <location>
        <begin position="51"/>
        <end position="199"/>
    </location>
</feature>
<dbReference type="RefSeq" id="WP_074552979.1">
    <property type="nucleotide sequence ID" value="NZ_CP119563.1"/>
</dbReference>
<dbReference type="PROSITE" id="PS51459">
    <property type="entry name" value="FIDO"/>
    <property type="match status" value="1"/>
</dbReference>
<dbReference type="InterPro" id="IPR040198">
    <property type="entry name" value="Fido_containing"/>
</dbReference>
<keyword evidence="2" id="KW-0547">Nucleotide-binding</keyword>
<dbReference type="Proteomes" id="UP000183812">
    <property type="component" value="Unassembled WGS sequence"/>
</dbReference>
<dbReference type="InterPro" id="IPR036597">
    <property type="entry name" value="Fido-like_dom_sf"/>
</dbReference>
<proteinExistence type="predicted"/>
<dbReference type="PANTHER" id="PTHR13504">
    <property type="entry name" value="FIDO DOMAIN-CONTAINING PROTEIN DDB_G0283145"/>
    <property type="match status" value="1"/>
</dbReference>
<dbReference type="Pfam" id="PF02661">
    <property type="entry name" value="Fic"/>
    <property type="match status" value="1"/>
</dbReference>
<dbReference type="GO" id="GO:0005524">
    <property type="term" value="F:ATP binding"/>
    <property type="evidence" value="ECO:0007669"/>
    <property type="project" value="UniProtKB-KW"/>
</dbReference>
<keyword evidence="3" id="KW-1133">Transmembrane helix</keyword>
<evidence type="ECO:0000256" key="1">
    <source>
        <dbReference type="PIRSR" id="PIRSR640198-1"/>
    </source>
</evidence>
<keyword evidence="3" id="KW-0472">Membrane</keyword>
<feature type="active site" evidence="1">
    <location>
        <position position="129"/>
    </location>
</feature>
<organism evidence="5 6">
    <name type="scientific">Rhodobacter capsulatus</name>
    <name type="common">Rhodopseudomonas capsulata</name>
    <dbReference type="NCBI Taxonomy" id="1061"/>
    <lineage>
        <taxon>Bacteria</taxon>
        <taxon>Pseudomonadati</taxon>
        <taxon>Pseudomonadota</taxon>
        <taxon>Alphaproteobacteria</taxon>
        <taxon>Rhodobacterales</taxon>
        <taxon>Rhodobacter group</taxon>
        <taxon>Rhodobacter</taxon>
    </lineage>
</organism>
<keyword evidence="2" id="KW-0067">ATP-binding</keyword>
<gene>
    <name evidence="5" type="ORF">SAMN04244550_00908</name>
</gene>
<dbReference type="Gene3D" id="1.10.3290.10">
    <property type="entry name" value="Fido-like domain"/>
    <property type="match status" value="1"/>
</dbReference>
<accession>A0A1G7F9H7</accession>
<protein>
    <submittedName>
        <fullName evidence="5">Fic/DOC family protein</fullName>
    </submittedName>
</protein>
<keyword evidence="3" id="KW-0812">Transmembrane</keyword>
<dbReference type="SUPFAM" id="SSF140931">
    <property type="entry name" value="Fic-like"/>
    <property type="match status" value="1"/>
</dbReference>
<feature type="binding site" evidence="2">
    <location>
        <begin position="133"/>
        <end position="140"/>
    </location>
    <ligand>
        <name>ATP</name>
        <dbReference type="ChEBI" id="CHEBI:30616"/>
    </ligand>
</feature>
<dbReference type="EMBL" id="FNAY01000003">
    <property type="protein sequence ID" value="SDE72532.1"/>
    <property type="molecule type" value="Genomic_DNA"/>
</dbReference>
<evidence type="ECO:0000313" key="5">
    <source>
        <dbReference type="EMBL" id="SDE72532.1"/>
    </source>
</evidence>
<name>A0A1G7F9H7_RHOCA</name>
<evidence type="ECO:0000313" key="6">
    <source>
        <dbReference type="Proteomes" id="UP000183812"/>
    </source>
</evidence>
<dbReference type="PANTHER" id="PTHR13504:SF38">
    <property type="entry name" value="FIDO DOMAIN-CONTAINING PROTEIN"/>
    <property type="match status" value="1"/>
</dbReference>
<sequence>MTQERKSEAEIPGLISDPVKLAEKEAENALAQFDWGMEEVARWVSHRAPSLRVSMLLDLHRKAMIGIDPYAGNFRPASVSIIGSRHNPVSGEDVAKHVEDMLEYIKINWESKTATHLAAYAMWRLNWIHPFADGNGRTSRIFSYMLLCARLGYRLPGTNTIPEQISDYKAPYYSALEAADEQWKRGRVDVTEMEKLLEGYLAKQLVGIQESATGKGLISPTKRAGILEALEKRPVLYSSIIAIALSVIGWAFFK</sequence>
<feature type="binding site" evidence="2">
    <location>
        <begin position="172"/>
        <end position="173"/>
    </location>
    <ligand>
        <name>ATP</name>
        <dbReference type="ChEBI" id="CHEBI:30616"/>
    </ligand>
</feature>
<feature type="transmembrane region" description="Helical" evidence="3">
    <location>
        <begin position="235"/>
        <end position="253"/>
    </location>
</feature>
<dbReference type="OrthoDB" id="9813719at2"/>
<dbReference type="AlphaFoldDB" id="A0A1G7F9H7"/>